<organism evidence="3 4">
    <name type="scientific">Saccoglossus kowalevskii</name>
    <name type="common">Acorn worm</name>
    <dbReference type="NCBI Taxonomy" id="10224"/>
    <lineage>
        <taxon>Eukaryota</taxon>
        <taxon>Metazoa</taxon>
        <taxon>Hemichordata</taxon>
        <taxon>Enteropneusta</taxon>
        <taxon>Harrimaniidae</taxon>
        <taxon>Saccoglossus</taxon>
    </lineage>
</organism>
<name>A0ABM0H1D9_SACKO</name>
<accession>A0ABM0H1D9</accession>
<feature type="compositionally biased region" description="Basic residues" evidence="2">
    <location>
        <begin position="92"/>
        <end position="103"/>
    </location>
</feature>
<evidence type="ECO:0000313" key="4">
    <source>
        <dbReference type="RefSeq" id="XP_002742046.1"/>
    </source>
</evidence>
<evidence type="ECO:0000313" key="3">
    <source>
        <dbReference type="Proteomes" id="UP000694865"/>
    </source>
</evidence>
<sequence length="157" mass="18103">MGKRDTRVSYVNPIAMARARGPKPSAGPTIQDYLSRPRPTWDEVKGLIKDQQNSKGGSSALAEWEKQMNDKFKEDLKQNRERILGDSSTSKEKKKKSKKRKRERSPSLSSSTTRSSSFSRVPEEYSKKSKKRKKHRHHSSKDEDDNHGQRSSPEVWF</sequence>
<feature type="compositionally biased region" description="Basic residues" evidence="2">
    <location>
        <begin position="128"/>
        <end position="139"/>
    </location>
</feature>
<gene>
    <name evidence="4" type="primary">LOC100367040</name>
</gene>
<dbReference type="RefSeq" id="XP_002742046.1">
    <property type="nucleotide sequence ID" value="XM_002742000.2"/>
</dbReference>
<feature type="compositionally biased region" description="Basic and acidic residues" evidence="2">
    <location>
        <begin position="63"/>
        <end position="84"/>
    </location>
</feature>
<keyword evidence="3" id="KW-1185">Reference proteome</keyword>
<evidence type="ECO:0000256" key="1">
    <source>
        <dbReference type="ARBA" id="ARBA00009569"/>
    </source>
</evidence>
<dbReference type="Proteomes" id="UP000694865">
    <property type="component" value="Unplaced"/>
</dbReference>
<dbReference type="InterPro" id="IPR026766">
    <property type="entry name" value="Fam133"/>
</dbReference>
<feature type="compositionally biased region" description="Basic and acidic residues" evidence="2">
    <location>
        <begin position="39"/>
        <end position="48"/>
    </location>
</feature>
<evidence type="ECO:0000256" key="2">
    <source>
        <dbReference type="SAM" id="MobiDB-lite"/>
    </source>
</evidence>
<protein>
    <submittedName>
        <fullName evidence="4">Protein FAM133-like</fullName>
    </submittedName>
</protein>
<feature type="compositionally biased region" description="Low complexity" evidence="2">
    <location>
        <begin position="106"/>
        <end position="120"/>
    </location>
</feature>
<proteinExistence type="inferred from homology"/>
<feature type="region of interest" description="Disordered" evidence="2">
    <location>
        <begin position="15"/>
        <end position="157"/>
    </location>
</feature>
<comment type="similarity">
    <text evidence="1">Belongs to the FAM133 family.</text>
</comment>
<dbReference type="GeneID" id="100367040"/>
<dbReference type="PANTHER" id="PTHR31911:SF1">
    <property type="entry name" value="FAMILY WITH SEQUENCE SIMILARITY 133 MEMBER B-RELATED"/>
    <property type="match status" value="1"/>
</dbReference>
<dbReference type="PANTHER" id="PTHR31911">
    <property type="entry name" value="PROTEIN FAM133"/>
    <property type="match status" value="1"/>
</dbReference>
<reference evidence="4" key="1">
    <citation type="submission" date="2025-08" db="UniProtKB">
        <authorList>
            <consortium name="RefSeq"/>
        </authorList>
    </citation>
    <scope>IDENTIFICATION</scope>
    <source>
        <tissue evidence="4">Testes</tissue>
    </source>
</reference>